<dbReference type="AlphaFoldDB" id="A0AAD9MMY2"/>
<evidence type="ECO:0000256" key="1">
    <source>
        <dbReference type="SAM" id="MobiDB-lite"/>
    </source>
</evidence>
<reference evidence="2" key="1">
    <citation type="submission" date="2021-01" db="EMBL/GenBank/DDBJ databases">
        <authorList>
            <person name="Eckstrom K.M.E."/>
        </authorList>
    </citation>
    <scope>NUCLEOTIDE SEQUENCE</scope>
    <source>
        <strain evidence="2">UVCC 0001</strain>
    </source>
</reference>
<keyword evidence="3" id="KW-1185">Reference proteome</keyword>
<dbReference type="Proteomes" id="UP001255856">
    <property type="component" value="Unassembled WGS sequence"/>
</dbReference>
<comment type="caution">
    <text evidence="2">The sequence shown here is derived from an EMBL/GenBank/DDBJ whole genome shotgun (WGS) entry which is preliminary data.</text>
</comment>
<dbReference type="EMBL" id="JASFZW010000006">
    <property type="protein sequence ID" value="KAK2077746.1"/>
    <property type="molecule type" value="Genomic_DNA"/>
</dbReference>
<proteinExistence type="predicted"/>
<organism evidence="2 3">
    <name type="scientific">Prototheca wickerhamii</name>
    <dbReference type="NCBI Taxonomy" id="3111"/>
    <lineage>
        <taxon>Eukaryota</taxon>
        <taxon>Viridiplantae</taxon>
        <taxon>Chlorophyta</taxon>
        <taxon>core chlorophytes</taxon>
        <taxon>Trebouxiophyceae</taxon>
        <taxon>Chlorellales</taxon>
        <taxon>Chlorellaceae</taxon>
        <taxon>Prototheca</taxon>
    </lineage>
</organism>
<feature type="region of interest" description="Disordered" evidence="1">
    <location>
        <begin position="69"/>
        <end position="102"/>
    </location>
</feature>
<gene>
    <name evidence="2" type="ORF">QBZ16_004593</name>
</gene>
<evidence type="ECO:0000313" key="3">
    <source>
        <dbReference type="Proteomes" id="UP001255856"/>
    </source>
</evidence>
<sequence length="218" mass="23087">MTLEQEPDPGGAPRPRTEAPEDALQYSPNKLARDLASCRTEEEVVELLVGLGLPREQAASALQLALCAQKTASTSRPAPSPTRSPCKGAVSPGRRAQQPSRRLPAAVETFRFPILEDTPDELSPALSDCRSSGGSGMQSAFATCATIPELESSMGDAHDASRPPWLAMSATSGREASLSEWGLDLCRARSSPRLTVSSLDIGRVSSLDEWISNMPAAA</sequence>
<feature type="compositionally biased region" description="Low complexity" evidence="1">
    <location>
        <begin position="69"/>
        <end position="85"/>
    </location>
</feature>
<evidence type="ECO:0000313" key="2">
    <source>
        <dbReference type="EMBL" id="KAK2077746.1"/>
    </source>
</evidence>
<feature type="region of interest" description="Disordered" evidence="1">
    <location>
        <begin position="1"/>
        <end position="26"/>
    </location>
</feature>
<protein>
    <submittedName>
        <fullName evidence="2">Uncharacterized protein</fullName>
    </submittedName>
</protein>
<accession>A0AAD9MMY2</accession>
<name>A0AAD9MMY2_PROWI</name>